<dbReference type="Pfam" id="PF00408">
    <property type="entry name" value="PGM_PMM_IV"/>
    <property type="match status" value="1"/>
</dbReference>
<dbReference type="PANTHER" id="PTHR45745:SF1">
    <property type="entry name" value="PHOSPHOGLUCOMUTASE 2B-RELATED"/>
    <property type="match status" value="1"/>
</dbReference>
<dbReference type="InterPro" id="IPR036900">
    <property type="entry name" value="A-D-PHexomutase_C_sf"/>
</dbReference>
<feature type="domain" description="Alpha-D-phosphohexomutase alpha/beta/alpha" evidence="19">
    <location>
        <begin position="323"/>
        <end position="443"/>
    </location>
</feature>
<evidence type="ECO:0000256" key="3">
    <source>
        <dbReference type="ARBA" id="ARBA00005164"/>
    </source>
</evidence>
<feature type="domain" description="Alpha-D-phosphohexomutase alpha/beta/alpha" evidence="17">
    <location>
        <begin position="44"/>
        <end position="182"/>
    </location>
</feature>
<comment type="catalytic activity">
    <reaction evidence="1">
        <text>alpha-D-glucose 1-phosphate = alpha-D-glucose 6-phosphate</text>
        <dbReference type="Rhea" id="RHEA:23536"/>
        <dbReference type="ChEBI" id="CHEBI:58225"/>
        <dbReference type="ChEBI" id="CHEBI:58601"/>
        <dbReference type="EC" id="5.4.2.2"/>
    </reaction>
</comment>
<evidence type="ECO:0000256" key="11">
    <source>
        <dbReference type="ARBA" id="ARBA00023235"/>
    </source>
</evidence>
<feature type="domain" description="Alpha-D-phosphohexomutase C-terminal" evidence="16">
    <location>
        <begin position="515"/>
        <end position="553"/>
    </location>
</feature>
<comment type="cofactor">
    <cofactor evidence="2">
        <name>Mg(2+)</name>
        <dbReference type="ChEBI" id="CHEBI:18420"/>
    </cofactor>
</comment>
<dbReference type="Gene3D" id="3.30.310.50">
    <property type="entry name" value="Alpha-D-phosphohexomutase, C-terminal domain"/>
    <property type="match status" value="1"/>
</dbReference>
<comment type="similarity">
    <text evidence="5 15">Belongs to the phosphohexose mutase family.</text>
</comment>
<evidence type="ECO:0000256" key="2">
    <source>
        <dbReference type="ARBA" id="ARBA00001946"/>
    </source>
</evidence>
<organism evidence="20 21">
    <name type="scientific">Sporosarcina newyorkensis 2681</name>
    <dbReference type="NCBI Taxonomy" id="1027292"/>
    <lineage>
        <taxon>Bacteria</taxon>
        <taxon>Bacillati</taxon>
        <taxon>Bacillota</taxon>
        <taxon>Bacilli</taxon>
        <taxon>Bacillales</taxon>
        <taxon>Caryophanaceae</taxon>
        <taxon>Sporosarcina</taxon>
    </lineage>
</organism>
<keyword evidence="9 15" id="KW-0479">Metal-binding</keyword>
<comment type="pathway">
    <text evidence="4">Lipid metabolism.</text>
</comment>
<keyword evidence="10 15" id="KW-0460">Magnesium</keyword>
<evidence type="ECO:0000256" key="9">
    <source>
        <dbReference type="ARBA" id="ARBA00022723"/>
    </source>
</evidence>
<evidence type="ECO:0000259" key="18">
    <source>
        <dbReference type="Pfam" id="PF02879"/>
    </source>
</evidence>
<gene>
    <name evidence="20" type="primary">pgm</name>
    <name evidence="20" type="ORF">HMPREF9372_0932</name>
</gene>
<keyword evidence="11 20" id="KW-0413">Isomerase</keyword>
<dbReference type="InterPro" id="IPR005844">
    <property type="entry name" value="A-D-PHexomutase_a/b/a-I"/>
</dbReference>
<dbReference type="AlphaFoldDB" id="F9DQ52"/>
<dbReference type="GO" id="GO:0006006">
    <property type="term" value="P:glucose metabolic process"/>
    <property type="evidence" value="ECO:0007669"/>
    <property type="project" value="UniProtKB-KW"/>
</dbReference>
<keyword evidence="7" id="KW-0313">Glucose metabolism</keyword>
<dbReference type="PRINTS" id="PR00509">
    <property type="entry name" value="PGMPMM"/>
</dbReference>
<evidence type="ECO:0000256" key="8">
    <source>
        <dbReference type="ARBA" id="ARBA00022553"/>
    </source>
</evidence>
<dbReference type="Pfam" id="PF02880">
    <property type="entry name" value="PGM_PMM_III"/>
    <property type="match status" value="1"/>
</dbReference>
<dbReference type="PROSITE" id="PS00710">
    <property type="entry name" value="PGM_PMM"/>
    <property type="match status" value="1"/>
</dbReference>
<dbReference type="InterPro" id="IPR005846">
    <property type="entry name" value="A-D-PHexomutase_a/b/a-III"/>
</dbReference>
<dbReference type="InterPro" id="IPR005845">
    <property type="entry name" value="A-D-PHexomutase_a/b/a-II"/>
</dbReference>
<accession>F9DQ52</accession>
<keyword evidence="8" id="KW-0597">Phosphoprotein</keyword>
<dbReference type="Proteomes" id="UP000005316">
    <property type="component" value="Unassembled WGS sequence"/>
</dbReference>
<evidence type="ECO:0000256" key="12">
    <source>
        <dbReference type="ARBA" id="ARBA00039995"/>
    </source>
</evidence>
<evidence type="ECO:0000313" key="21">
    <source>
        <dbReference type="Proteomes" id="UP000005316"/>
    </source>
</evidence>
<dbReference type="SUPFAM" id="SSF53738">
    <property type="entry name" value="Phosphoglucomutase, first 3 domains"/>
    <property type="match status" value="3"/>
</dbReference>
<dbReference type="PANTHER" id="PTHR45745">
    <property type="entry name" value="PHOSPHOMANNOMUTASE 45A"/>
    <property type="match status" value="1"/>
</dbReference>
<dbReference type="InterPro" id="IPR016066">
    <property type="entry name" value="A-D-PHexomutase_CS"/>
</dbReference>
<dbReference type="EMBL" id="AFPZ01000021">
    <property type="protein sequence ID" value="EGQ27075.1"/>
    <property type="molecule type" value="Genomic_DNA"/>
</dbReference>
<dbReference type="InterPro" id="IPR005843">
    <property type="entry name" value="A-D-PHexomutase_C"/>
</dbReference>
<dbReference type="GO" id="GO:0008973">
    <property type="term" value="F:phosphopentomutase activity"/>
    <property type="evidence" value="ECO:0007669"/>
    <property type="project" value="TreeGrafter"/>
</dbReference>
<evidence type="ECO:0000256" key="5">
    <source>
        <dbReference type="ARBA" id="ARBA00010231"/>
    </source>
</evidence>
<sequence>MGTYLERWKRWAEFQELPMDLQNEIQSIEDSETEKEERFYQFLSFGTGGMRGILGVGTNRMNKFTVRRVAEGLALYIVSLGEQAKKQGVVIAYDTRHFSREFAEETAKVLGKYRVHSYVFKESRPTPELSFAIRHLQAIGGVVITASHNPKQYNGFKVYGEDGGQLTPEAASKITHFMEQIEDELLIDVVELDTLHKQGIYHLILSEIDLAYQEKLLSLRENKGVLDELKVVYSPLHGSGLIPIKEGLHAFGCKDVLVVKEQAIQDADFPTVDYPNPEEKDAFKLAIQLGEDHDADLLLATDPDADRLGIAVKTAEGFQLLTGNQLGALLLNYMLVSKKAKGILPQTGVVLKTIVTSELGRVVAGKYGMATVDTLTGFKYIAEKIEEYDQSGEFHFLFGYEESYGYLIGDFVRDKDAVQTALVTAEMAGYYKSQGLSLYDALSCLYQEFGFYKESLQSITLEGKAGQDKISEIMKDFRQNPPLTIAGLTVTVTEDYESGISQVENGTLANLMLPKENVLKFKLEDKSWICIRPSGTEPKCKLYFGVVRYEEEEAIGLLKLMEEEVMGKVEKVLSGFYKDMGIGC</sequence>
<evidence type="ECO:0000256" key="6">
    <source>
        <dbReference type="ARBA" id="ARBA00012728"/>
    </source>
</evidence>
<dbReference type="GO" id="GO:0004614">
    <property type="term" value="F:phosphoglucomutase activity"/>
    <property type="evidence" value="ECO:0007669"/>
    <property type="project" value="UniProtKB-EC"/>
</dbReference>
<evidence type="ECO:0000256" key="10">
    <source>
        <dbReference type="ARBA" id="ARBA00022842"/>
    </source>
</evidence>
<proteinExistence type="inferred from homology"/>
<evidence type="ECO:0000259" key="16">
    <source>
        <dbReference type="Pfam" id="PF00408"/>
    </source>
</evidence>
<evidence type="ECO:0000256" key="4">
    <source>
        <dbReference type="ARBA" id="ARBA00005189"/>
    </source>
</evidence>
<evidence type="ECO:0000256" key="13">
    <source>
        <dbReference type="ARBA" id="ARBA00041398"/>
    </source>
</evidence>
<evidence type="ECO:0000259" key="19">
    <source>
        <dbReference type="Pfam" id="PF02880"/>
    </source>
</evidence>
<dbReference type="CDD" id="cd05799">
    <property type="entry name" value="PGM2"/>
    <property type="match status" value="1"/>
</dbReference>
<evidence type="ECO:0000256" key="7">
    <source>
        <dbReference type="ARBA" id="ARBA00022526"/>
    </source>
</evidence>
<dbReference type="EC" id="5.4.2.2" evidence="6"/>
<dbReference type="GO" id="GO:0000287">
    <property type="term" value="F:magnesium ion binding"/>
    <property type="evidence" value="ECO:0007669"/>
    <property type="project" value="InterPro"/>
</dbReference>
<comment type="caution">
    <text evidence="20">The sequence shown here is derived from an EMBL/GenBank/DDBJ whole genome shotgun (WGS) entry which is preliminary data.</text>
</comment>
<dbReference type="eggNOG" id="COG1109">
    <property type="taxonomic scope" value="Bacteria"/>
</dbReference>
<evidence type="ECO:0000256" key="14">
    <source>
        <dbReference type="ARBA" id="ARBA00041467"/>
    </source>
</evidence>
<feature type="domain" description="Alpha-D-phosphohexomutase alpha/beta/alpha" evidence="18">
    <location>
        <begin position="226"/>
        <end position="311"/>
    </location>
</feature>
<evidence type="ECO:0000256" key="1">
    <source>
        <dbReference type="ARBA" id="ARBA00000443"/>
    </source>
</evidence>
<comment type="pathway">
    <text evidence="3">Glycolipid metabolism; diglucosyl-diacylglycerol biosynthesis.</text>
</comment>
<dbReference type="InterPro" id="IPR016055">
    <property type="entry name" value="A-D-PHexomutase_a/b/a-I/II/III"/>
</dbReference>
<dbReference type="Gene3D" id="3.40.120.10">
    <property type="entry name" value="Alpha-D-Glucose-1,6-Bisphosphate, subunit A, domain 3"/>
    <property type="match status" value="3"/>
</dbReference>
<evidence type="ECO:0000259" key="17">
    <source>
        <dbReference type="Pfam" id="PF02878"/>
    </source>
</evidence>
<dbReference type="SUPFAM" id="SSF55957">
    <property type="entry name" value="Phosphoglucomutase, C-terminal domain"/>
    <property type="match status" value="1"/>
</dbReference>
<dbReference type="Pfam" id="PF02878">
    <property type="entry name" value="PGM_PMM_I"/>
    <property type="match status" value="1"/>
</dbReference>
<protein>
    <recommendedName>
        <fullName evidence="12">Phosphoglucomutase</fullName>
        <ecNumber evidence="6">5.4.2.2</ecNumber>
    </recommendedName>
    <alternativeName>
        <fullName evidence="14">Alpha-phosphoglucomutase</fullName>
    </alternativeName>
    <alternativeName>
        <fullName evidence="13">Glucose phosphomutase</fullName>
    </alternativeName>
</protein>
<name>F9DQ52_9BACL</name>
<evidence type="ECO:0000313" key="20">
    <source>
        <dbReference type="EMBL" id="EGQ27075.1"/>
    </source>
</evidence>
<evidence type="ECO:0000256" key="15">
    <source>
        <dbReference type="RuleBase" id="RU004326"/>
    </source>
</evidence>
<dbReference type="InterPro" id="IPR005841">
    <property type="entry name" value="Alpha-D-phosphohexomutase_SF"/>
</dbReference>
<dbReference type="HOGENOM" id="CLU_016950_0_0_9"/>
<dbReference type="GO" id="GO:0006166">
    <property type="term" value="P:purine ribonucleoside salvage"/>
    <property type="evidence" value="ECO:0007669"/>
    <property type="project" value="TreeGrafter"/>
</dbReference>
<keyword evidence="7" id="KW-0119">Carbohydrate metabolism</keyword>
<dbReference type="Pfam" id="PF02879">
    <property type="entry name" value="PGM_PMM_II"/>
    <property type="match status" value="1"/>
</dbReference>
<reference evidence="20 21" key="1">
    <citation type="submission" date="2011-04" db="EMBL/GenBank/DDBJ databases">
        <authorList>
            <person name="Muzny D."/>
            <person name="Qin X."/>
            <person name="Deng J."/>
            <person name="Jiang H."/>
            <person name="Liu Y."/>
            <person name="Qu J."/>
            <person name="Song X.-Z."/>
            <person name="Zhang L."/>
            <person name="Thornton R."/>
            <person name="Coyle M."/>
            <person name="Francisco L."/>
            <person name="Jackson L."/>
            <person name="Javaid M."/>
            <person name="Korchina V."/>
            <person name="Kovar C."/>
            <person name="Mata R."/>
            <person name="Mathew T."/>
            <person name="Ngo R."/>
            <person name="Nguyen L."/>
            <person name="Nguyen N."/>
            <person name="Okwuonu G."/>
            <person name="Ongeri F."/>
            <person name="Pham C."/>
            <person name="Simmons D."/>
            <person name="Wilczek-Boney K."/>
            <person name="Hale W."/>
            <person name="Jakkamsetti A."/>
            <person name="Pham P."/>
            <person name="Ruth R."/>
            <person name="San Lucas F."/>
            <person name="Warren J."/>
            <person name="Zhang J."/>
            <person name="Zhao Z."/>
            <person name="Zhou C."/>
            <person name="Zhu D."/>
            <person name="Lee S."/>
            <person name="Bess C."/>
            <person name="Blankenburg K."/>
            <person name="Forbes L."/>
            <person name="Fu Q."/>
            <person name="Gubbala S."/>
            <person name="Hirani K."/>
            <person name="Jayaseelan J.C."/>
            <person name="Lara F."/>
            <person name="Munidasa M."/>
            <person name="Palculict T."/>
            <person name="Patil S."/>
            <person name="Pu L.-L."/>
            <person name="Saada N."/>
            <person name="Tang L."/>
            <person name="Weissenberger G."/>
            <person name="Zhu Y."/>
            <person name="Hemphill L."/>
            <person name="Shang Y."/>
            <person name="Youmans B."/>
            <person name="Ayvaz T."/>
            <person name="Ross M."/>
            <person name="Santibanez J."/>
            <person name="Aqrawi P."/>
            <person name="Gross S."/>
            <person name="Joshi V."/>
            <person name="Fowler G."/>
            <person name="Nazareth L."/>
            <person name="Reid J."/>
            <person name="Worley K."/>
            <person name="Petrosino J."/>
            <person name="Highlander S."/>
            <person name="Gibbs R."/>
        </authorList>
    </citation>
    <scope>NUCLEOTIDE SEQUENCE [LARGE SCALE GENOMIC DNA]</scope>
    <source>
        <strain evidence="20 21">2681</strain>
    </source>
</reference>